<protein>
    <submittedName>
        <fullName evidence="1">Uncharacterized protein</fullName>
    </submittedName>
</protein>
<dbReference type="InParanoid" id="C5LQ86"/>
<evidence type="ECO:0000313" key="1">
    <source>
        <dbReference type="EMBL" id="EER01095.1"/>
    </source>
</evidence>
<dbReference type="OMA" id="AIQDDYA"/>
<dbReference type="Proteomes" id="UP000007800">
    <property type="component" value="Unassembled WGS sequence"/>
</dbReference>
<reference evidence="1 2" key="1">
    <citation type="submission" date="2008-07" db="EMBL/GenBank/DDBJ databases">
        <authorList>
            <person name="El-Sayed N."/>
            <person name="Caler E."/>
            <person name="Inman J."/>
            <person name="Amedeo P."/>
            <person name="Hass B."/>
            <person name="Wortman J."/>
        </authorList>
    </citation>
    <scope>NUCLEOTIDE SEQUENCE [LARGE SCALE GENOMIC DNA]</scope>
    <source>
        <strain evidence="2">ATCC 50983 / TXsc</strain>
    </source>
</reference>
<dbReference type="AlphaFoldDB" id="C5LQ86"/>
<proteinExistence type="predicted"/>
<evidence type="ECO:0000313" key="2">
    <source>
        <dbReference type="Proteomes" id="UP000007800"/>
    </source>
</evidence>
<dbReference type="RefSeq" id="XP_002768377.1">
    <property type="nucleotide sequence ID" value="XM_002768331.1"/>
</dbReference>
<accession>C5LQ86</accession>
<gene>
    <name evidence="1" type="ORF">Pmar_PMAR008644</name>
</gene>
<sequence length="153" mass="16816">MCEAKEYRNMTIDELAGEKRRRQKMKAIQEEYMEELRERYKNTPKPVAGPTVSTLSRTEKVIDAKLRKGEGTQSCHLKSADVDLTISREVEAVTITQKGCPGASKRSTAAPRATASAMARGDSCGVVFGTLASTNQEKAAYVSEVCKGYFSEL</sequence>
<dbReference type="GeneID" id="9057783"/>
<keyword evidence="2" id="KW-1185">Reference proteome</keyword>
<dbReference type="EMBL" id="GG684483">
    <property type="protein sequence ID" value="EER01095.1"/>
    <property type="molecule type" value="Genomic_DNA"/>
</dbReference>
<organism evidence="2">
    <name type="scientific">Perkinsus marinus (strain ATCC 50983 / TXsc)</name>
    <dbReference type="NCBI Taxonomy" id="423536"/>
    <lineage>
        <taxon>Eukaryota</taxon>
        <taxon>Sar</taxon>
        <taxon>Alveolata</taxon>
        <taxon>Perkinsozoa</taxon>
        <taxon>Perkinsea</taxon>
        <taxon>Perkinsida</taxon>
        <taxon>Perkinsidae</taxon>
        <taxon>Perkinsus</taxon>
    </lineage>
</organism>
<name>C5LQ86_PERM5</name>